<evidence type="ECO:0000313" key="3">
    <source>
        <dbReference type="Proteomes" id="UP001460270"/>
    </source>
</evidence>
<organism evidence="2 3">
    <name type="scientific">Mugilogobius chulae</name>
    <name type="common">yellowstripe goby</name>
    <dbReference type="NCBI Taxonomy" id="88201"/>
    <lineage>
        <taxon>Eukaryota</taxon>
        <taxon>Metazoa</taxon>
        <taxon>Chordata</taxon>
        <taxon>Craniata</taxon>
        <taxon>Vertebrata</taxon>
        <taxon>Euteleostomi</taxon>
        <taxon>Actinopterygii</taxon>
        <taxon>Neopterygii</taxon>
        <taxon>Teleostei</taxon>
        <taxon>Neoteleostei</taxon>
        <taxon>Acanthomorphata</taxon>
        <taxon>Gobiaria</taxon>
        <taxon>Gobiiformes</taxon>
        <taxon>Gobioidei</taxon>
        <taxon>Gobiidae</taxon>
        <taxon>Gobionellinae</taxon>
        <taxon>Mugilogobius</taxon>
    </lineage>
</organism>
<protein>
    <submittedName>
        <fullName evidence="2">Uncharacterized protein</fullName>
    </submittedName>
</protein>
<evidence type="ECO:0000256" key="1">
    <source>
        <dbReference type="SAM" id="MobiDB-lite"/>
    </source>
</evidence>
<reference evidence="3" key="1">
    <citation type="submission" date="2024-04" db="EMBL/GenBank/DDBJ databases">
        <title>Salinicola lusitanus LLJ914,a marine bacterium isolated from the Okinawa Trough.</title>
        <authorList>
            <person name="Li J."/>
        </authorList>
    </citation>
    <scope>NUCLEOTIDE SEQUENCE [LARGE SCALE GENOMIC DNA]</scope>
</reference>
<proteinExistence type="predicted"/>
<sequence length="129" mass="14920">MDTGHNPHSYYHTTSAINLHPATSTRFPYRSMLMTRALWYVSRHPRVRPMPYVSSSTCHSRASMLSGRSLRCKPRRHDPSTRASTYSAHPPLMLTHNNMRRDTTSTTPYSPSHRPLCMNSRTSRGSRRY</sequence>
<dbReference type="AlphaFoldDB" id="A0AAW0PRY4"/>
<evidence type="ECO:0000313" key="2">
    <source>
        <dbReference type="EMBL" id="KAK7933824.1"/>
    </source>
</evidence>
<dbReference type="EMBL" id="JBBPFD010000003">
    <property type="protein sequence ID" value="KAK7933824.1"/>
    <property type="molecule type" value="Genomic_DNA"/>
</dbReference>
<feature type="region of interest" description="Disordered" evidence="1">
    <location>
        <begin position="64"/>
        <end position="129"/>
    </location>
</feature>
<gene>
    <name evidence="2" type="ORF">WMY93_004720</name>
</gene>
<dbReference type="Proteomes" id="UP001460270">
    <property type="component" value="Unassembled WGS sequence"/>
</dbReference>
<accession>A0AAW0PRY4</accession>
<comment type="caution">
    <text evidence="2">The sequence shown here is derived from an EMBL/GenBank/DDBJ whole genome shotgun (WGS) entry which is preliminary data.</text>
</comment>
<keyword evidence="3" id="KW-1185">Reference proteome</keyword>
<name>A0AAW0PRY4_9GOBI</name>